<organism evidence="11 12">
    <name type="scientific">Dillenia turbinata</name>
    <dbReference type="NCBI Taxonomy" id="194707"/>
    <lineage>
        <taxon>Eukaryota</taxon>
        <taxon>Viridiplantae</taxon>
        <taxon>Streptophyta</taxon>
        <taxon>Embryophyta</taxon>
        <taxon>Tracheophyta</taxon>
        <taxon>Spermatophyta</taxon>
        <taxon>Magnoliopsida</taxon>
        <taxon>eudicotyledons</taxon>
        <taxon>Gunneridae</taxon>
        <taxon>Pentapetalae</taxon>
        <taxon>Dilleniales</taxon>
        <taxon>Dilleniaceae</taxon>
        <taxon>Dillenia</taxon>
    </lineage>
</organism>
<comment type="subcellular location">
    <subcellularLocation>
        <location evidence="1">Golgi apparatus membrane</location>
        <topology evidence="1">Peripheral membrane protein</topology>
    </subcellularLocation>
</comment>
<dbReference type="InterPro" id="IPR024603">
    <property type="entry name" value="COG_complex_COG2_C"/>
</dbReference>
<dbReference type="GO" id="GO:0000139">
    <property type="term" value="C:Golgi membrane"/>
    <property type="evidence" value="ECO:0007669"/>
    <property type="project" value="UniProtKB-SubCell"/>
</dbReference>
<evidence type="ECO:0000256" key="8">
    <source>
        <dbReference type="ARBA" id="ARBA00031344"/>
    </source>
</evidence>
<keyword evidence="12" id="KW-1185">Reference proteome</keyword>
<dbReference type="GO" id="GO:0007030">
    <property type="term" value="P:Golgi organization"/>
    <property type="evidence" value="ECO:0007669"/>
    <property type="project" value="InterPro"/>
</dbReference>
<dbReference type="Pfam" id="PF06148">
    <property type="entry name" value="COG2_N"/>
    <property type="match status" value="1"/>
</dbReference>
<dbReference type="AlphaFoldDB" id="A0AAN8UWR3"/>
<dbReference type="Proteomes" id="UP001370490">
    <property type="component" value="Unassembled WGS sequence"/>
</dbReference>
<gene>
    <name evidence="11" type="ORF">RJ641_014217</name>
</gene>
<reference evidence="11 12" key="1">
    <citation type="submission" date="2023-12" db="EMBL/GenBank/DDBJ databases">
        <title>A high-quality genome assembly for Dillenia turbinata (Dilleniales).</title>
        <authorList>
            <person name="Chanderbali A."/>
        </authorList>
    </citation>
    <scope>NUCLEOTIDE SEQUENCE [LARGE SCALE GENOMIC DNA]</scope>
    <source>
        <strain evidence="11">LSX21</strain>
        <tissue evidence="11">Leaf</tissue>
    </source>
</reference>
<dbReference type="PANTHER" id="PTHR12961">
    <property type="entry name" value="CONSERVED OLIGOMERIC GOLGI COMPLEX COMPONENT 2"/>
    <property type="match status" value="1"/>
</dbReference>
<proteinExistence type="inferred from homology"/>
<name>A0AAN8UWR3_9MAGN</name>
<sequence>MVDLMAPPRSPTDLFGDPIDSRPLWFRPSSVDFHSESYISDLRTFVPLNNLRSELQSHLSSLKHELIELINRDYADFVNLSTKLIDVDGAIIRMRAPLTELREKIESFRASVENSLVALQSGLKQRAEASAAREVLELLLDTSHVVSKVEKLIKELPTVPADWSNADSNNMEKGNLTNGTLQQHETGTSLRETQSMLLERVAIQNLPFVENMEKRIQSATLLYWIRVCNIVLWMAWNTGMKMLFVIANSAEEIFGTTVVVPLIQNVIPDGPSLGVVATSGDELGKDYQQIKQIIEKDCSFLLEIVSAENSGLHVFDFLANSILKGVLLAIQKGKPGVFSPGRPAEFLRNYKASLDFLSYLEGYCPTRTAVAKFRAEPVYLEFMKQWNIGVYFSLRFQEIAAALDSALTGGLVPIQNSDSDLENSKDLTLKQSVALFESLRSCRSKDVLVLSCSDKFFCLSLQLLSRYSNWLPSGLAARKSVTTSPQPGSEWAISAAPDDFVYILASCSFEVLESIKESILQSEKWLKDLLPLVINNIVETLVEKSVKDLRQLKGIITIYRMTNKPLLVRHSPYVSGVLRPLKYFREGERVATYLTRETRSELLLHAATEITGCYNELAADLVNLEYAATLLRLESRQRRFPLTVPCGSVLHLRIGIM</sequence>
<evidence type="ECO:0000313" key="12">
    <source>
        <dbReference type="Proteomes" id="UP001370490"/>
    </source>
</evidence>
<keyword evidence="6" id="KW-0333">Golgi apparatus</keyword>
<evidence type="ECO:0000256" key="7">
    <source>
        <dbReference type="ARBA" id="ARBA00023136"/>
    </source>
</evidence>
<keyword evidence="4" id="KW-0813">Transport</keyword>
<dbReference type="InterPro" id="IPR024602">
    <property type="entry name" value="COG_su2_N"/>
</dbReference>
<dbReference type="GO" id="GO:0006891">
    <property type="term" value="P:intra-Golgi vesicle-mediated transport"/>
    <property type="evidence" value="ECO:0007669"/>
    <property type="project" value="TreeGrafter"/>
</dbReference>
<dbReference type="EMBL" id="JBAMMX010000020">
    <property type="protein sequence ID" value="KAK6920539.1"/>
    <property type="molecule type" value="Genomic_DNA"/>
</dbReference>
<comment type="caution">
    <text evidence="11">The sequence shown here is derived from an EMBL/GenBank/DDBJ whole genome shotgun (WGS) entry which is preliminary data.</text>
</comment>
<protein>
    <recommendedName>
        <fullName evidence="3">Conserved oligomeric Golgi complex subunit 2</fullName>
    </recommendedName>
    <alternativeName>
        <fullName evidence="8">Component of oligomeric Golgi complex 2</fullName>
    </alternativeName>
</protein>
<evidence type="ECO:0000256" key="1">
    <source>
        <dbReference type="ARBA" id="ARBA00004395"/>
    </source>
</evidence>
<evidence type="ECO:0000256" key="5">
    <source>
        <dbReference type="ARBA" id="ARBA00022927"/>
    </source>
</evidence>
<evidence type="ECO:0000259" key="9">
    <source>
        <dbReference type="Pfam" id="PF06148"/>
    </source>
</evidence>
<feature type="domain" description="COG complex component COG2 C-terminal" evidence="10">
    <location>
        <begin position="384"/>
        <end position="623"/>
    </location>
</feature>
<dbReference type="InterPro" id="IPR009316">
    <property type="entry name" value="COG2"/>
</dbReference>
<evidence type="ECO:0000256" key="4">
    <source>
        <dbReference type="ARBA" id="ARBA00022448"/>
    </source>
</evidence>
<evidence type="ECO:0000256" key="6">
    <source>
        <dbReference type="ARBA" id="ARBA00023034"/>
    </source>
</evidence>
<dbReference type="GO" id="GO:0015031">
    <property type="term" value="P:protein transport"/>
    <property type="evidence" value="ECO:0007669"/>
    <property type="project" value="UniProtKB-KW"/>
</dbReference>
<feature type="domain" description="Conserved oligomeric Golgi complex subunit 2 N-terminal" evidence="9">
    <location>
        <begin position="31"/>
        <end position="95"/>
    </location>
</feature>
<evidence type="ECO:0000256" key="2">
    <source>
        <dbReference type="ARBA" id="ARBA00007603"/>
    </source>
</evidence>
<comment type="similarity">
    <text evidence="2">Belongs to the COG2 family.</text>
</comment>
<dbReference type="GO" id="GO:0017119">
    <property type="term" value="C:Golgi transport complex"/>
    <property type="evidence" value="ECO:0007669"/>
    <property type="project" value="TreeGrafter"/>
</dbReference>
<evidence type="ECO:0000259" key="10">
    <source>
        <dbReference type="Pfam" id="PF12022"/>
    </source>
</evidence>
<dbReference type="Pfam" id="PF12022">
    <property type="entry name" value="COG2_C"/>
    <property type="match status" value="1"/>
</dbReference>
<evidence type="ECO:0000313" key="11">
    <source>
        <dbReference type="EMBL" id="KAK6920539.1"/>
    </source>
</evidence>
<keyword evidence="5" id="KW-0653">Protein transport</keyword>
<keyword evidence="7" id="KW-0472">Membrane</keyword>
<evidence type="ECO:0000256" key="3">
    <source>
        <dbReference type="ARBA" id="ARBA00020977"/>
    </source>
</evidence>
<dbReference type="PANTHER" id="PTHR12961:SF0">
    <property type="entry name" value="CONSERVED OLIGOMERIC GOLGI COMPLEX SUBUNIT 2"/>
    <property type="match status" value="1"/>
</dbReference>
<accession>A0AAN8UWR3</accession>